<dbReference type="AlphaFoldDB" id="A0A8J2STU7"/>
<comment type="caution">
    <text evidence="2">The sequence shown here is derived from an EMBL/GenBank/DDBJ whole genome shotgun (WGS) entry which is preliminary data.</text>
</comment>
<reference evidence="2" key="1">
    <citation type="submission" date="2021-11" db="EMBL/GenBank/DDBJ databases">
        <authorList>
            <consortium name="Genoscope - CEA"/>
            <person name="William W."/>
        </authorList>
    </citation>
    <scope>NUCLEOTIDE SEQUENCE</scope>
</reference>
<feature type="signal peptide" evidence="1">
    <location>
        <begin position="1"/>
        <end position="22"/>
    </location>
</feature>
<dbReference type="EMBL" id="CAKKNE010000004">
    <property type="protein sequence ID" value="CAH0374297.1"/>
    <property type="molecule type" value="Genomic_DNA"/>
</dbReference>
<accession>A0A8J2STU7</accession>
<sequence length="166" mass="17711">MRHLALFIGAAAAFAPPHAVVARQACVVHNGDECTHEGVDAYAAVQFESTKPSLRTFLKLWLMGGPVRGWRGVGELKAVQDDSGATAEIFVEPETNRVGLIADDGGGMELGKTVQLSVLAHALYDELKDIAGGPEVAEVEPANRLCYPPSAVDATREQLPLPQRPE</sequence>
<keyword evidence="1" id="KW-0732">Signal</keyword>
<organism evidence="2 3">
    <name type="scientific">Pelagomonas calceolata</name>
    <dbReference type="NCBI Taxonomy" id="35677"/>
    <lineage>
        <taxon>Eukaryota</taxon>
        <taxon>Sar</taxon>
        <taxon>Stramenopiles</taxon>
        <taxon>Ochrophyta</taxon>
        <taxon>Pelagophyceae</taxon>
        <taxon>Pelagomonadales</taxon>
        <taxon>Pelagomonadaceae</taxon>
        <taxon>Pelagomonas</taxon>
    </lineage>
</organism>
<dbReference type="Proteomes" id="UP000789595">
    <property type="component" value="Unassembled WGS sequence"/>
</dbReference>
<feature type="chain" id="PRO_5035227544" evidence="1">
    <location>
        <begin position="23"/>
        <end position="166"/>
    </location>
</feature>
<protein>
    <submittedName>
        <fullName evidence="2">Uncharacterized protein</fullName>
    </submittedName>
</protein>
<evidence type="ECO:0000256" key="1">
    <source>
        <dbReference type="SAM" id="SignalP"/>
    </source>
</evidence>
<keyword evidence="3" id="KW-1185">Reference proteome</keyword>
<evidence type="ECO:0000313" key="2">
    <source>
        <dbReference type="EMBL" id="CAH0374297.1"/>
    </source>
</evidence>
<proteinExistence type="predicted"/>
<name>A0A8J2STU7_9STRA</name>
<evidence type="ECO:0000313" key="3">
    <source>
        <dbReference type="Proteomes" id="UP000789595"/>
    </source>
</evidence>
<gene>
    <name evidence="2" type="ORF">PECAL_4P15700</name>
</gene>